<sequence precursor="true">MHKHILFSILAVALVVTALAPRVLAEEPGDVVVTQTIDVAVAAPSNTPVNSANLPTYLDEDLVKKHADFSNFAKSKVRSLNQNHNLSRSRMQIERQSNGTYRARFHTIDSESLVCNVRRSSSTTIPYVGVLFYKERIFEAVATSPDLCRTAQFIPVAVIPNRHIFSFKQGSWQ</sequence>
<dbReference type="Proteomes" id="UP000002191">
    <property type="component" value="Chromosome"/>
</dbReference>
<dbReference type="KEGG" id="das:Daes_0812"/>
<protein>
    <submittedName>
        <fullName evidence="2">Uncharacterized protein</fullName>
    </submittedName>
</protein>
<keyword evidence="3" id="KW-1185">Reference proteome</keyword>
<keyword evidence="1" id="KW-0732">Signal</keyword>
<dbReference type="HOGENOM" id="CLU_1545163_0_0_7"/>
<organism evidence="2 3">
    <name type="scientific">Pseudodesulfovibrio aespoeensis (strain ATCC 700646 / DSM 10631 / Aspo-2)</name>
    <name type="common">Desulfovibrio aespoeensis</name>
    <dbReference type="NCBI Taxonomy" id="643562"/>
    <lineage>
        <taxon>Bacteria</taxon>
        <taxon>Pseudomonadati</taxon>
        <taxon>Thermodesulfobacteriota</taxon>
        <taxon>Desulfovibrionia</taxon>
        <taxon>Desulfovibrionales</taxon>
        <taxon>Desulfovibrionaceae</taxon>
    </lineage>
</organism>
<name>E6VRA0_PSEA9</name>
<dbReference type="AlphaFoldDB" id="E6VRA0"/>
<dbReference type="STRING" id="643562.Daes_0812"/>
<dbReference type="EMBL" id="CP002431">
    <property type="protein sequence ID" value="ADU61829.1"/>
    <property type="molecule type" value="Genomic_DNA"/>
</dbReference>
<gene>
    <name evidence="2" type="ordered locus">Daes_0812</name>
</gene>
<reference evidence="3" key="1">
    <citation type="submission" date="2010-12" db="EMBL/GenBank/DDBJ databases">
        <title>Complete sequence of Desulfovibrio aespoeensis Aspo-2.</title>
        <authorList>
            <consortium name="US DOE Joint Genome Institute"/>
            <person name="Lucas S."/>
            <person name="Copeland A."/>
            <person name="Lapidus A."/>
            <person name="Cheng J.-F."/>
            <person name="Goodwin L."/>
            <person name="Pitluck S."/>
            <person name="Chertkov O."/>
            <person name="Misra M."/>
            <person name="Detter J.C."/>
            <person name="Han C."/>
            <person name="Tapia R."/>
            <person name="Land M."/>
            <person name="Hauser L."/>
            <person name="Kyrpides N."/>
            <person name="Ivanova N."/>
            <person name="Ovchinnikova G."/>
            <person name="Pedersen K."/>
            <person name="Jagevall S."/>
            <person name="Hazen T."/>
            <person name="Woyke T."/>
        </authorList>
    </citation>
    <scope>NUCLEOTIDE SEQUENCE [LARGE SCALE GENOMIC DNA]</scope>
    <source>
        <strain evidence="3">ATCC 700646 / DSM 10631 / Aspo-2</strain>
    </source>
</reference>
<evidence type="ECO:0000256" key="1">
    <source>
        <dbReference type="SAM" id="SignalP"/>
    </source>
</evidence>
<feature type="signal peptide" evidence="1">
    <location>
        <begin position="1"/>
        <end position="25"/>
    </location>
</feature>
<evidence type="ECO:0000313" key="2">
    <source>
        <dbReference type="EMBL" id="ADU61829.1"/>
    </source>
</evidence>
<dbReference type="OrthoDB" id="5513101at2"/>
<evidence type="ECO:0000313" key="3">
    <source>
        <dbReference type="Proteomes" id="UP000002191"/>
    </source>
</evidence>
<dbReference type="RefSeq" id="WP_013513760.1">
    <property type="nucleotide sequence ID" value="NC_014844.1"/>
</dbReference>
<dbReference type="eggNOG" id="ENOG50317WW">
    <property type="taxonomic scope" value="Bacteria"/>
</dbReference>
<proteinExistence type="predicted"/>
<accession>E6VRA0</accession>
<reference evidence="2 3" key="2">
    <citation type="journal article" date="2014" name="Genome Announc.">
        <title>Complete Genome Sequence of the Subsurface, Mesophilic Sulfate-Reducing Bacterium Desulfovibrio aespoeensis Aspo-2.</title>
        <authorList>
            <person name="Pedersen K."/>
            <person name="Bengtsson A."/>
            <person name="Edlund J."/>
            <person name="Rabe L."/>
            <person name="Hazen T."/>
            <person name="Chakraborty R."/>
            <person name="Goodwin L."/>
            <person name="Shapiro N."/>
        </authorList>
    </citation>
    <scope>NUCLEOTIDE SEQUENCE [LARGE SCALE GENOMIC DNA]</scope>
    <source>
        <strain evidence="3">ATCC 700646 / DSM 10631 / Aspo-2</strain>
    </source>
</reference>
<feature type="chain" id="PRO_5003211247" evidence="1">
    <location>
        <begin position="26"/>
        <end position="173"/>
    </location>
</feature>